<evidence type="ECO:0000313" key="3">
    <source>
        <dbReference type="Proteomes" id="UP001153387"/>
    </source>
</evidence>
<dbReference type="RefSeq" id="WP_277568293.1">
    <property type="nucleotide sequence ID" value="NZ_JAPDHZ010000006.1"/>
</dbReference>
<dbReference type="AlphaFoldDB" id="A0A9X4KMF2"/>
<dbReference type="EMBL" id="JAPDHZ010000006">
    <property type="protein sequence ID" value="MDG0794560.1"/>
    <property type="molecule type" value="Genomic_DNA"/>
</dbReference>
<keyword evidence="3" id="KW-1185">Reference proteome</keyword>
<evidence type="ECO:0000313" key="2">
    <source>
        <dbReference type="EMBL" id="MDG0794560.1"/>
    </source>
</evidence>
<feature type="compositionally biased region" description="Gly residues" evidence="1">
    <location>
        <begin position="142"/>
        <end position="160"/>
    </location>
</feature>
<dbReference type="Proteomes" id="UP001153387">
    <property type="component" value="Unassembled WGS sequence"/>
</dbReference>
<gene>
    <name evidence="2" type="ORF">OMP38_29765</name>
</gene>
<feature type="compositionally biased region" description="Polar residues" evidence="1">
    <location>
        <begin position="178"/>
        <end position="187"/>
    </location>
</feature>
<protein>
    <submittedName>
        <fullName evidence="2">Uncharacterized protein</fullName>
    </submittedName>
</protein>
<accession>A0A9X4KMF2</accession>
<comment type="caution">
    <text evidence="2">The sequence shown here is derived from an EMBL/GenBank/DDBJ whole genome shotgun (WGS) entry which is preliminary data.</text>
</comment>
<feature type="region of interest" description="Disordered" evidence="1">
    <location>
        <begin position="137"/>
        <end position="187"/>
    </location>
</feature>
<proteinExistence type="predicted"/>
<name>A0A9X4KMF2_9BACL</name>
<organism evidence="2 3">
    <name type="scientific">Cohnella ginsengisoli</name>
    <dbReference type="NCBI Taxonomy" id="425004"/>
    <lineage>
        <taxon>Bacteria</taxon>
        <taxon>Bacillati</taxon>
        <taxon>Bacillota</taxon>
        <taxon>Bacilli</taxon>
        <taxon>Bacillales</taxon>
        <taxon>Paenibacillaceae</taxon>
        <taxon>Cohnella</taxon>
    </lineage>
</organism>
<reference evidence="2 3" key="1">
    <citation type="submission" date="2022-10" db="EMBL/GenBank/DDBJ databases">
        <title>Comparative genomic analysis of Cohnella hashimotonis sp. nov., isolated from the International Space Station.</title>
        <authorList>
            <person name="Simpson A."/>
            <person name="Venkateswaran K."/>
        </authorList>
    </citation>
    <scope>NUCLEOTIDE SEQUENCE [LARGE SCALE GENOMIC DNA]</scope>
    <source>
        <strain evidence="2 3">DSM 18997</strain>
    </source>
</reference>
<evidence type="ECO:0000256" key="1">
    <source>
        <dbReference type="SAM" id="MobiDB-lite"/>
    </source>
</evidence>
<sequence>MIGLLLWIAGCYAVAAACAYRLLRHWRRPVAKRHYVIVAGNHEDQIEWVIRSLRYQGSLSGTDIGITVLLEPEAEDGTASIVEMLVRTEAGVSLIRQLPETGEDGATGRRRWEETKTAYAEAWNGPNAVWMELPRSESVDGESGGGGCGSGFGGGQGLGMGPIQAQGQENRDDDGRSELTSFSDRLQ</sequence>